<protein>
    <recommendedName>
        <fullName evidence="6">Hydrophobin</fullName>
    </recommendedName>
</protein>
<keyword evidence="6" id="KW-0732">Signal</keyword>
<proteinExistence type="inferred from homology"/>
<dbReference type="SMART" id="SM00075">
    <property type="entry name" value="HYDRO"/>
    <property type="match status" value="1"/>
</dbReference>
<keyword evidence="3 6" id="KW-0134">Cell wall</keyword>
<accession>A0A0H2SCQ3</accession>
<dbReference type="OrthoDB" id="4225815at2759"/>
<dbReference type="Pfam" id="PF01185">
    <property type="entry name" value="Hydrophobin"/>
    <property type="match status" value="1"/>
</dbReference>
<gene>
    <name evidence="7" type="ORF">SCHPADRAFT_898801</name>
</gene>
<sequence length="107" mass="10680">MQFNKLAFVTILAAATSAFATTNACCDSTTTAGATGIASLLASIGVPVQGANVPIGLGCSPLTIVGVSGTSCTNDPVTCDQVESTSLIGINCTPLDIGLKKRFVKDA</sequence>
<dbReference type="EMBL" id="KQ085886">
    <property type="protein sequence ID" value="KLO19518.1"/>
    <property type="molecule type" value="Genomic_DNA"/>
</dbReference>
<keyword evidence="5 6" id="KW-1015">Disulfide bond</keyword>
<evidence type="ECO:0000256" key="2">
    <source>
        <dbReference type="ARBA" id="ARBA00010446"/>
    </source>
</evidence>
<evidence type="ECO:0000256" key="6">
    <source>
        <dbReference type="RuleBase" id="RU365009"/>
    </source>
</evidence>
<comment type="subcellular location">
    <subcellularLocation>
        <location evidence="1 6">Secreted</location>
        <location evidence="1 6">Cell wall</location>
    </subcellularLocation>
</comment>
<name>A0A0H2SCQ3_9AGAM</name>
<dbReference type="Proteomes" id="UP000053477">
    <property type="component" value="Unassembled WGS sequence"/>
</dbReference>
<dbReference type="CDD" id="cd23507">
    <property type="entry name" value="hydrophobin_I"/>
    <property type="match status" value="1"/>
</dbReference>
<evidence type="ECO:0000256" key="5">
    <source>
        <dbReference type="ARBA" id="ARBA00023157"/>
    </source>
</evidence>
<organism evidence="7 8">
    <name type="scientific">Schizopora paradoxa</name>
    <dbReference type="NCBI Taxonomy" id="27342"/>
    <lineage>
        <taxon>Eukaryota</taxon>
        <taxon>Fungi</taxon>
        <taxon>Dikarya</taxon>
        <taxon>Basidiomycota</taxon>
        <taxon>Agaricomycotina</taxon>
        <taxon>Agaricomycetes</taxon>
        <taxon>Hymenochaetales</taxon>
        <taxon>Schizoporaceae</taxon>
        <taxon>Schizopora</taxon>
    </lineage>
</organism>
<reference evidence="7 8" key="1">
    <citation type="submission" date="2015-04" db="EMBL/GenBank/DDBJ databases">
        <title>Complete genome sequence of Schizopora paradoxa KUC8140, a cosmopolitan wood degrader in East Asia.</title>
        <authorList>
            <consortium name="DOE Joint Genome Institute"/>
            <person name="Min B."/>
            <person name="Park H."/>
            <person name="Jang Y."/>
            <person name="Kim J.-J."/>
            <person name="Kim K.H."/>
            <person name="Pangilinan J."/>
            <person name="Lipzen A."/>
            <person name="Riley R."/>
            <person name="Grigoriev I.V."/>
            <person name="Spatafora J.W."/>
            <person name="Choi I.-G."/>
        </authorList>
    </citation>
    <scope>NUCLEOTIDE SEQUENCE [LARGE SCALE GENOMIC DNA]</scope>
    <source>
        <strain evidence="7 8">KUC8140</strain>
    </source>
</reference>
<comment type="similarity">
    <text evidence="2 6">Belongs to the fungal hydrophobin family.</text>
</comment>
<evidence type="ECO:0000256" key="1">
    <source>
        <dbReference type="ARBA" id="ARBA00004191"/>
    </source>
</evidence>
<evidence type="ECO:0000313" key="8">
    <source>
        <dbReference type="Proteomes" id="UP000053477"/>
    </source>
</evidence>
<dbReference type="AlphaFoldDB" id="A0A0H2SCQ3"/>
<keyword evidence="8" id="KW-1185">Reference proteome</keyword>
<dbReference type="InterPro" id="IPR001338">
    <property type="entry name" value="Class_I_Hydrophobin"/>
</dbReference>
<feature type="signal peptide" evidence="6">
    <location>
        <begin position="1"/>
        <end position="20"/>
    </location>
</feature>
<evidence type="ECO:0000256" key="4">
    <source>
        <dbReference type="ARBA" id="ARBA00022525"/>
    </source>
</evidence>
<dbReference type="InParanoid" id="A0A0H2SCQ3"/>
<feature type="chain" id="PRO_5013987249" description="Hydrophobin" evidence="6">
    <location>
        <begin position="21"/>
        <end position="107"/>
    </location>
</feature>
<evidence type="ECO:0000256" key="3">
    <source>
        <dbReference type="ARBA" id="ARBA00022512"/>
    </source>
</evidence>
<dbReference type="GO" id="GO:0005199">
    <property type="term" value="F:structural constituent of cell wall"/>
    <property type="evidence" value="ECO:0007669"/>
    <property type="project" value="InterPro"/>
</dbReference>
<dbReference type="GO" id="GO:0009277">
    <property type="term" value="C:fungal-type cell wall"/>
    <property type="evidence" value="ECO:0007669"/>
    <property type="project" value="InterPro"/>
</dbReference>
<keyword evidence="4 6" id="KW-0964">Secreted</keyword>
<evidence type="ECO:0000313" key="7">
    <source>
        <dbReference type="EMBL" id="KLO19518.1"/>
    </source>
</evidence>